<gene>
    <name evidence="2" type="ORF">OG442_00670</name>
</gene>
<reference evidence="2" key="1">
    <citation type="submission" date="2022-10" db="EMBL/GenBank/DDBJ databases">
        <title>The complete genomes of actinobacterial strains from the NBC collection.</title>
        <authorList>
            <person name="Joergensen T.S."/>
            <person name="Alvarez Arevalo M."/>
            <person name="Sterndorff E.B."/>
            <person name="Faurdal D."/>
            <person name="Vuksanovic O."/>
            <person name="Mourched A.-S."/>
            <person name="Charusanti P."/>
            <person name="Shaw S."/>
            <person name="Blin K."/>
            <person name="Weber T."/>
        </authorList>
    </citation>
    <scope>NUCLEOTIDE SEQUENCE</scope>
    <source>
        <strain evidence="2">NBC_01432</strain>
    </source>
</reference>
<sequence length="66" mass="7772">MLKHRRIRILLVLLASWAATAGVERFRGELPWLTAAAHALPWAALVAFVWWFAEWTQVRRRHPVDR</sequence>
<name>A0ABZ1ZUP2_STRNV</name>
<evidence type="ECO:0000313" key="2">
    <source>
        <dbReference type="EMBL" id="WUX50190.1"/>
    </source>
</evidence>
<protein>
    <submittedName>
        <fullName evidence="2">Uncharacterized protein</fullName>
    </submittedName>
</protein>
<proteinExistence type="predicted"/>
<dbReference type="EMBL" id="CP109495">
    <property type="protein sequence ID" value="WUX50190.1"/>
    <property type="molecule type" value="Genomic_DNA"/>
</dbReference>
<dbReference type="Proteomes" id="UP001432209">
    <property type="component" value="Chromosome"/>
</dbReference>
<dbReference type="RefSeq" id="WP_329073749.1">
    <property type="nucleotide sequence ID" value="NZ_CP108849.2"/>
</dbReference>
<evidence type="ECO:0000313" key="3">
    <source>
        <dbReference type="Proteomes" id="UP001432209"/>
    </source>
</evidence>
<feature type="transmembrane region" description="Helical" evidence="1">
    <location>
        <begin position="35"/>
        <end position="53"/>
    </location>
</feature>
<dbReference type="GeneID" id="91347031"/>
<keyword evidence="1" id="KW-1133">Transmembrane helix</keyword>
<keyword evidence="1" id="KW-0472">Membrane</keyword>
<keyword evidence="1" id="KW-0812">Transmembrane</keyword>
<accession>A0ABZ1ZUP2</accession>
<keyword evidence="3" id="KW-1185">Reference proteome</keyword>
<organism evidence="2 3">
    <name type="scientific">Streptomyces niveus</name>
    <name type="common">Streptomyces spheroides</name>
    <dbReference type="NCBI Taxonomy" id="193462"/>
    <lineage>
        <taxon>Bacteria</taxon>
        <taxon>Bacillati</taxon>
        <taxon>Actinomycetota</taxon>
        <taxon>Actinomycetes</taxon>
        <taxon>Kitasatosporales</taxon>
        <taxon>Streptomycetaceae</taxon>
        <taxon>Streptomyces</taxon>
    </lineage>
</organism>
<evidence type="ECO:0000256" key="1">
    <source>
        <dbReference type="SAM" id="Phobius"/>
    </source>
</evidence>